<evidence type="ECO:0000256" key="1">
    <source>
        <dbReference type="SAM" id="SignalP"/>
    </source>
</evidence>
<name>A0ABT3T5N6_9GAMM</name>
<evidence type="ECO:0000313" key="3">
    <source>
        <dbReference type="Proteomes" id="UP001143304"/>
    </source>
</evidence>
<sequence>MKKLISFSLLAVAASVSLQAQAFKFDTSDDWAIRWDNRLKGNLMYRVENQDPSVYDPQRAVPSAAAAVADDSTYSVRKDKFVSERVDLLSEFDLVWKDALGFRVSAAAWYDHGYSGHNNGPRTGPTKGFPAADSTWGSLSVGPGKWTSKAKDLHYRGSELLDAFLFANFDVGDVAANVRIGRHTLYWGQSFLTIGAIHGFAGSMAAIDVSKGFGAPGTEVKELFIPNEKISTVWQFTDKLSVSAYYATGFEPLRWPEGGTYFSLAEVLTENSEFFTVLPGDETSSRAGFIATDYKSRDSGDWGINIQYYFESLDLETAFIYLNNTDRLTSGLYSTTAGDNLGADELALAANANAVLIGRYGWVYKDDIDTFGVSLSKQMWDISWGADFVYRNNNALNPGQEASLTQPYDSADDVNPGDRYPGPTGDTVHIIVNGLGFLSPDWGIWDGGRYIVEMTFSRLLHYGQFEDKANPLINEDDWNTHIGAIFAPTWYQVRPGWDLTTPLSISYAIKGKQAPNSAGGNERVGNGSAGFAIDVDQTWSMALNYNFFFGPQKFGPAAYIKDRDNVSFTVKRTF</sequence>
<dbReference type="RefSeq" id="WP_279248525.1">
    <property type="nucleotide sequence ID" value="NZ_SHNO01000001.1"/>
</dbReference>
<proteinExistence type="predicted"/>
<comment type="caution">
    <text evidence="2">The sequence shown here is derived from an EMBL/GenBank/DDBJ whole genome shotgun (WGS) entry which is preliminary data.</text>
</comment>
<dbReference type="Proteomes" id="UP001143304">
    <property type="component" value="Unassembled WGS sequence"/>
</dbReference>
<organism evidence="2 3">
    <name type="scientific">Candidatus Marimicrobium litorale</name>
    <dbReference type="NCBI Taxonomy" id="2518991"/>
    <lineage>
        <taxon>Bacteria</taxon>
        <taxon>Pseudomonadati</taxon>
        <taxon>Pseudomonadota</taxon>
        <taxon>Gammaproteobacteria</taxon>
        <taxon>Cellvibrionales</taxon>
        <taxon>Halieaceae</taxon>
        <taxon>Marimicrobium</taxon>
    </lineage>
</organism>
<accession>A0ABT3T5N6</accession>
<evidence type="ECO:0000313" key="2">
    <source>
        <dbReference type="EMBL" id="MCX2976784.1"/>
    </source>
</evidence>
<gene>
    <name evidence="2" type="ORF">EYC82_05395</name>
</gene>
<feature type="chain" id="PRO_5045367812" evidence="1">
    <location>
        <begin position="23"/>
        <end position="574"/>
    </location>
</feature>
<reference evidence="2" key="1">
    <citation type="submission" date="2019-02" db="EMBL/GenBank/DDBJ databases">
        <authorList>
            <person name="Li S.-H."/>
        </authorList>
    </citation>
    <scope>NUCLEOTIDE SEQUENCE</scope>
    <source>
        <strain evidence="2">IMCC11814</strain>
    </source>
</reference>
<protein>
    <submittedName>
        <fullName evidence="2">DUF1302 family protein</fullName>
    </submittedName>
</protein>
<dbReference type="Pfam" id="PF06980">
    <property type="entry name" value="DUF1302"/>
    <property type="match status" value="1"/>
</dbReference>
<keyword evidence="3" id="KW-1185">Reference proteome</keyword>
<keyword evidence="1" id="KW-0732">Signal</keyword>
<dbReference type="EMBL" id="SHNO01000001">
    <property type="protein sequence ID" value="MCX2976784.1"/>
    <property type="molecule type" value="Genomic_DNA"/>
</dbReference>
<feature type="signal peptide" evidence="1">
    <location>
        <begin position="1"/>
        <end position="22"/>
    </location>
</feature>
<dbReference type="InterPro" id="IPR010727">
    <property type="entry name" value="DUF1302"/>
</dbReference>